<keyword evidence="3" id="KW-0963">Cytoplasm</keyword>
<organism evidence="9 10">
    <name type="scientific">Scleropages formosus</name>
    <name type="common">Asian bonytongue</name>
    <name type="synonym">Osteoglossum formosum</name>
    <dbReference type="NCBI Taxonomy" id="113540"/>
    <lineage>
        <taxon>Eukaryota</taxon>
        <taxon>Metazoa</taxon>
        <taxon>Chordata</taxon>
        <taxon>Craniata</taxon>
        <taxon>Vertebrata</taxon>
        <taxon>Euteleostomi</taxon>
        <taxon>Actinopterygii</taxon>
        <taxon>Neopterygii</taxon>
        <taxon>Teleostei</taxon>
        <taxon>Osteoglossocephala</taxon>
        <taxon>Osteoglossomorpha</taxon>
        <taxon>Osteoglossiformes</taxon>
        <taxon>Osteoglossidae</taxon>
        <taxon>Scleropages</taxon>
    </lineage>
</organism>
<dbReference type="RefSeq" id="XP_018607040.1">
    <property type="nucleotide sequence ID" value="XM_018751524.2"/>
</dbReference>
<dbReference type="PANTHER" id="PTHR46348:SF1">
    <property type="entry name" value="DELETED IN LUNG AND ESOPHAGEAL CANCER PROTEIN 1"/>
    <property type="match status" value="1"/>
</dbReference>
<dbReference type="Proteomes" id="UP000694397">
    <property type="component" value="Chromosome 7"/>
</dbReference>
<feature type="domain" description="HYDIN/VesB/CFA65-like Ig-like" evidence="7">
    <location>
        <begin position="636"/>
        <end position="737"/>
    </location>
</feature>
<evidence type="ECO:0000256" key="2">
    <source>
        <dbReference type="ARBA" id="ARBA00004496"/>
    </source>
</evidence>
<feature type="compositionally biased region" description="Polar residues" evidence="6">
    <location>
        <begin position="1112"/>
        <end position="1131"/>
    </location>
</feature>
<evidence type="ECO:0000313" key="10">
    <source>
        <dbReference type="Proteomes" id="UP000694397"/>
    </source>
</evidence>
<feature type="region of interest" description="Disordered" evidence="6">
    <location>
        <begin position="51"/>
        <end position="78"/>
    </location>
</feature>
<dbReference type="GO" id="GO:0015631">
    <property type="term" value="F:tubulin binding"/>
    <property type="evidence" value="ECO:0007669"/>
    <property type="project" value="TreeGrafter"/>
</dbReference>
<dbReference type="CTD" id="9940"/>
<gene>
    <name evidence="9" type="primary">DLEC1</name>
</gene>
<dbReference type="GeneTree" id="ENSGT00390000006098"/>
<evidence type="ECO:0000259" key="8">
    <source>
        <dbReference type="Pfam" id="PF23277"/>
    </source>
</evidence>
<dbReference type="GeneID" id="108934039"/>
<dbReference type="GO" id="GO:0005929">
    <property type="term" value="C:cilium"/>
    <property type="evidence" value="ECO:0007669"/>
    <property type="project" value="UniProtKB-SubCell"/>
</dbReference>
<feature type="region of interest" description="Disordered" evidence="6">
    <location>
        <begin position="1098"/>
        <end position="1150"/>
    </location>
</feature>
<feature type="compositionally biased region" description="Basic and acidic residues" evidence="6">
    <location>
        <begin position="1137"/>
        <end position="1146"/>
    </location>
</feature>
<reference evidence="9 10" key="1">
    <citation type="submission" date="2019-04" db="EMBL/GenBank/DDBJ databases">
        <authorList>
            <consortium name="Wellcome Sanger Institute Data Sharing"/>
        </authorList>
    </citation>
    <scope>NUCLEOTIDE SEQUENCE [LARGE SCALE GENOMIC DNA]</scope>
</reference>
<evidence type="ECO:0000256" key="3">
    <source>
        <dbReference type="ARBA" id="ARBA00022490"/>
    </source>
</evidence>
<dbReference type="Gene3D" id="2.60.40.10">
    <property type="entry name" value="Immunoglobulins"/>
    <property type="match status" value="8"/>
</dbReference>
<dbReference type="InterPro" id="IPR013783">
    <property type="entry name" value="Ig-like_fold"/>
</dbReference>
<dbReference type="OrthoDB" id="2115465at2759"/>
<dbReference type="Ensembl" id="ENSSFOT00015019796.2">
    <property type="protein sequence ID" value="ENSSFOP00015019570.1"/>
    <property type="gene ID" value="ENSSFOG00015012553.2"/>
</dbReference>
<dbReference type="GO" id="GO:0008285">
    <property type="term" value="P:negative regulation of cell population proliferation"/>
    <property type="evidence" value="ECO:0007669"/>
    <property type="project" value="InterPro"/>
</dbReference>
<evidence type="ECO:0000256" key="5">
    <source>
        <dbReference type="ARBA" id="ARBA00023273"/>
    </source>
</evidence>
<keyword evidence="4" id="KW-0969">Cilium</keyword>
<keyword evidence="10" id="KW-1185">Reference proteome</keyword>
<comment type="subcellular location">
    <subcellularLocation>
        <location evidence="1">Cell projection</location>
        <location evidence="1">Cilium</location>
    </subcellularLocation>
    <subcellularLocation>
        <location evidence="2">Cytoplasm</location>
    </subcellularLocation>
</comment>
<evidence type="ECO:0000256" key="6">
    <source>
        <dbReference type="SAM" id="MobiDB-lite"/>
    </source>
</evidence>
<keyword evidence="5" id="KW-0966">Cell projection</keyword>
<dbReference type="PANTHER" id="PTHR46348">
    <property type="entry name" value="DELETED IN LUNG AND ESOPHAGEAL CANCER PROTEIN 1"/>
    <property type="match status" value="1"/>
</dbReference>
<evidence type="ECO:0000256" key="4">
    <source>
        <dbReference type="ARBA" id="ARBA00023069"/>
    </source>
</evidence>
<protein>
    <submittedName>
        <fullName evidence="9">DLEC1 cilia and flagella associated protein</fullName>
    </submittedName>
</protein>
<reference evidence="9" key="2">
    <citation type="submission" date="2025-08" db="UniProtKB">
        <authorList>
            <consortium name="Ensembl"/>
        </authorList>
    </citation>
    <scope>IDENTIFICATION</scope>
</reference>
<dbReference type="GO" id="GO:0005737">
    <property type="term" value="C:cytoplasm"/>
    <property type="evidence" value="ECO:0007669"/>
    <property type="project" value="UniProtKB-SubCell"/>
</dbReference>
<dbReference type="InterPro" id="IPR033304">
    <property type="entry name" value="DLEC1"/>
</dbReference>
<evidence type="ECO:0000259" key="7">
    <source>
        <dbReference type="Pfam" id="PF22544"/>
    </source>
</evidence>
<dbReference type="InterPro" id="IPR059041">
    <property type="entry name" value="Ig_DLEC1_1"/>
</dbReference>
<evidence type="ECO:0000256" key="1">
    <source>
        <dbReference type="ARBA" id="ARBA00004138"/>
    </source>
</evidence>
<feature type="domain" description="Deleted in lung and esophageal cancer protein 1 Ig-like" evidence="8">
    <location>
        <begin position="226"/>
        <end position="311"/>
    </location>
</feature>
<dbReference type="Pfam" id="PF23316">
    <property type="entry name" value="Ig_DLEC1_6th"/>
    <property type="match status" value="1"/>
</dbReference>
<proteinExistence type="predicted"/>
<evidence type="ECO:0000313" key="9">
    <source>
        <dbReference type="Ensembl" id="ENSSFOP00015019570.1"/>
    </source>
</evidence>
<dbReference type="InterPro" id="IPR053879">
    <property type="entry name" value="HYDIN_VesB_CFA65-like_Ig"/>
</dbReference>
<dbReference type="Pfam" id="PF22544">
    <property type="entry name" value="HYDIN_VesB_CFA65-like_Ig"/>
    <property type="match status" value="1"/>
</dbReference>
<accession>A0A8C9V3Z9</accession>
<dbReference type="Pfam" id="PF23277">
    <property type="entry name" value="Ig_Dlec1_1"/>
    <property type="match status" value="1"/>
</dbReference>
<reference evidence="9" key="3">
    <citation type="submission" date="2025-09" db="UniProtKB">
        <authorList>
            <consortium name="Ensembl"/>
        </authorList>
    </citation>
    <scope>IDENTIFICATION</scope>
</reference>
<name>A0A8C9V3Z9_SCLFO</name>
<sequence>MSEESQPERRVLTVCGPSLNRHRDASENTQDISHLLASIFKDLCYLERDIPADGAGNKSRRGGVNAQVKSEYRREMRDEDMEKHIIRPPPTEQYTRTGVLNELGETYQRSPHPDRTIPSIPEFGESLKMPPPPELSTLCKNAPKEVFRPAQFPKLSESLLTRENATAHKFMEQRDFLNSHYFLPSLTCSWGQSLITPRKKVQVKESVKIKPMHLTHSIMNEPVPVFLANPAFVLFSDYKVGQVYECAVQLQNMTASSHHVRVIPPATPHFSITLGKFPGEGGMVAPGMSCQYKVYFTPDSLSNFEDILLVETLAPYPLIVPIEAWRPPPILTLARILDCGYCLVGGVKIVEFQCRNEGLSNGTFCIIPKKLWPASNFRSVVISSYTEQPPFRISPSLFDLLPGEATVLEVAFFPAMPKSFVEVFSIVCDNCQVKDITIQGIGEIVTLELVSVSDGEDYHLPGEICDMRVDHLVRFGLTNPYCMLQKRLVIRNNAHLELPFCWEVMQPTLERHLLSEEQLKTPHFEYCVTTDSAFDVSPREGLLQPHQDHEFLLSYCPLEMWNLSTASINFQWDRISDFCILEVKPSMGEIETNQCYDLELVLTGMRDGPFETSLQCHIEYHQQPITLNVQAVFKGPKLAISVPSLDLGLIQLGDQARATLHITNKTLLEASWTLLERCNKHQADETQITVEPCHGVLPMLSSCSVDVLFSPVACQHFETVLELAVENGTGCHLSVKADVQSPQACLLNCELVFTELYVGVPTSGSTTIFNQTLLPVHFSWEEQLWGKQKSLCAVSFTPCSGILRPNTKLEIMVQFTAHTDMELTEVAAVCVVKGMQEPLILGFFSKAKNLNVSFSLFMDCPEADNQDQLQLVLDFGDDVQLERPVTRQLAIRNQTAIAAPFSVKPEFFAPPCIPFSPSTGDGVQLHQRTSYLKEFQSVFPKKVEQKAMQQFVNSLLAHGKGATFYVEPACGILGPFETQTMDITAFTNMWGKYRDRLICKIGGLKTVFIPVKMNVRGCPLYFQITGPQVENEAQSPVIRFGTHVSGGHKVIRSLRLNNPSPCNIYLDWETFNQVKGDKKLLDLIVTFKEAFRLKDADGNEISDGQLGPSHRASPSSIPRDTPSSGGKSSWLRSEVASGDHKGKNDDSGANCHHASVRKLISLHIRSHEGIASDFPYSITPQKMVVAAGGSSTVNVSFTPKKLSGSTSSIACLGFALGFMSLDSKGASCHLGNVERAQSYDLEPLKLGLEACVKTPFLSVEMDEEEEALEFFAVASDLLPRDSLTEVVKQLAVTRTIRLRNKLEMPLSCRLSTQSPFSVLEAQPRNHAKSPRSNIQDPAFLVLQPQHSIKVQMAFHNSLSLLTYLSLPAEQVPPTVQLMYSGNGERRLQFRHNLFIEYSNSSVQAMPLCAYLLLPTLHLSADNLDFGICYVGQKYTKEVFLYNRGGSGSYWTATIETDEGSASFTVAPKHGFLNPLEFPTSSCRNSLQISFIASDTCQISATITVKGILGEEPLSLCVQGRGSFDEKFASLEIEANMKTEE</sequence>